<dbReference type="Proteomes" id="UP000247702">
    <property type="component" value="Unassembled WGS sequence"/>
</dbReference>
<accession>A0A2Z6QIF4</accession>
<organism evidence="2 3">
    <name type="scientific">Rhizophagus clarus</name>
    <dbReference type="NCBI Taxonomy" id="94130"/>
    <lineage>
        <taxon>Eukaryota</taxon>
        <taxon>Fungi</taxon>
        <taxon>Fungi incertae sedis</taxon>
        <taxon>Mucoromycota</taxon>
        <taxon>Glomeromycotina</taxon>
        <taxon>Glomeromycetes</taxon>
        <taxon>Glomerales</taxon>
        <taxon>Glomeraceae</taxon>
        <taxon>Rhizophagus</taxon>
    </lineage>
</organism>
<feature type="compositionally biased region" description="Low complexity" evidence="1">
    <location>
        <begin position="26"/>
        <end position="51"/>
    </location>
</feature>
<feature type="compositionally biased region" description="Low complexity" evidence="1">
    <location>
        <begin position="58"/>
        <end position="88"/>
    </location>
</feature>
<sequence>MSSSNITYFPQQQQTNVASPKHDHQQQYQYTQQSGISPNNVTINPNSNNHPNHQRPISNAASNTSSNTSNNTPHYNNQQPTPNQNQPQSDFLPLLNPSGISINSISFPHATIIIIPTATDGQNQLQQILASLNQSSSTNL</sequence>
<dbReference type="EMBL" id="BEXD01000680">
    <property type="protein sequence ID" value="GBB89425.1"/>
    <property type="molecule type" value="Genomic_DNA"/>
</dbReference>
<dbReference type="AlphaFoldDB" id="A0A2Z6QIF4"/>
<reference evidence="2 3" key="1">
    <citation type="submission" date="2017-11" db="EMBL/GenBank/DDBJ databases">
        <title>The genome of Rhizophagus clarus HR1 reveals common genetic basis of auxotrophy among arbuscular mycorrhizal fungi.</title>
        <authorList>
            <person name="Kobayashi Y."/>
        </authorList>
    </citation>
    <scope>NUCLEOTIDE SEQUENCE [LARGE SCALE GENOMIC DNA]</scope>
    <source>
        <strain evidence="2 3">HR1</strain>
    </source>
</reference>
<evidence type="ECO:0000313" key="2">
    <source>
        <dbReference type="EMBL" id="GBB89425.1"/>
    </source>
</evidence>
<feature type="compositionally biased region" description="Polar residues" evidence="1">
    <location>
        <begin position="1"/>
        <end position="18"/>
    </location>
</feature>
<evidence type="ECO:0000313" key="3">
    <source>
        <dbReference type="Proteomes" id="UP000247702"/>
    </source>
</evidence>
<protein>
    <submittedName>
        <fullName evidence="2">Uncharacterized protein</fullName>
    </submittedName>
</protein>
<name>A0A2Z6QIF4_9GLOM</name>
<keyword evidence="3" id="KW-1185">Reference proteome</keyword>
<feature type="region of interest" description="Disordered" evidence="1">
    <location>
        <begin position="1"/>
        <end position="95"/>
    </location>
</feature>
<comment type="caution">
    <text evidence="2">The sequence shown here is derived from an EMBL/GenBank/DDBJ whole genome shotgun (WGS) entry which is preliminary data.</text>
</comment>
<gene>
    <name evidence="2" type="ORF">RclHR1_01610016</name>
</gene>
<proteinExistence type="predicted"/>
<evidence type="ECO:0000256" key="1">
    <source>
        <dbReference type="SAM" id="MobiDB-lite"/>
    </source>
</evidence>